<dbReference type="RefSeq" id="WP_138897017.1">
    <property type="nucleotide sequence ID" value="NZ_BMVO01000004.1"/>
</dbReference>
<sequence>MTATALDGRDLPHSDSFGNPFDIADHRRLYRFRYGTRFGYEQRDDTRWEFTSEEPDDFSAACTDVLALAARASAGFPANCVMGGGVLNSAPFEPVQEAITGRGGWWTVPSGAYASTDQRGTRRAVADPGRNGG</sequence>
<dbReference type="Proteomes" id="UP000599437">
    <property type="component" value="Unassembled WGS sequence"/>
</dbReference>
<keyword evidence="2" id="KW-1185">Reference proteome</keyword>
<protein>
    <submittedName>
        <fullName evidence="1">Uncharacterized protein</fullName>
    </submittedName>
</protein>
<evidence type="ECO:0000313" key="2">
    <source>
        <dbReference type="Proteomes" id="UP000599437"/>
    </source>
</evidence>
<proteinExistence type="predicted"/>
<evidence type="ECO:0000313" key="1">
    <source>
        <dbReference type="EMBL" id="GHA96251.1"/>
    </source>
</evidence>
<name>A0ABQ3DHK8_9ACTN</name>
<reference evidence="2" key="1">
    <citation type="journal article" date="2019" name="Int. J. Syst. Evol. Microbiol.">
        <title>The Global Catalogue of Microorganisms (GCM) 10K type strain sequencing project: providing services to taxonomists for standard genome sequencing and annotation.</title>
        <authorList>
            <consortium name="The Broad Institute Genomics Platform"/>
            <consortium name="The Broad Institute Genome Sequencing Center for Infectious Disease"/>
            <person name="Wu L."/>
            <person name="Ma J."/>
        </authorList>
    </citation>
    <scope>NUCLEOTIDE SEQUENCE [LARGE SCALE GENOMIC DNA]</scope>
    <source>
        <strain evidence="2">JCM 4737</strain>
    </source>
</reference>
<gene>
    <name evidence="1" type="ORF">GCM10010346_18750</name>
</gene>
<dbReference type="EMBL" id="BMVO01000004">
    <property type="protein sequence ID" value="GHA96251.1"/>
    <property type="molecule type" value="Genomic_DNA"/>
</dbReference>
<accession>A0ABQ3DHK8</accession>
<comment type="caution">
    <text evidence="1">The sequence shown here is derived from an EMBL/GenBank/DDBJ whole genome shotgun (WGS) entry which is preliminary data.</text>
</comment>
<organism evidence="1 2">
    <name type="scientific">Streptomyces chryseus</name>
    <dbReference type="NCBI Taxonomy" id="68186"/>
    <lineage>
        <taxon>Bacteria</taxon>
        <taxon>Bacillati</taxon>
        <taxon>Actinomycetota</taxon>
        <taxon>Actinomycetes</taxon>
        <taxon>Kitasatosporales</taxon>
        <taxon>Streptomycetaceae</taxon>
        <taxon>Streptomyces</taxon>
    </lineage>
</organism>